<evidence type="ECO:0000313" key="1">
    <source>
        <dbReference type="EMBL" id="KAG8512041.1"/>
    </source>
</evidence>
<accession>A0A8J6A3J6</accession>
<name>A0A8J6A3J6_GALPY</name>
<proteinExistence type="predicted"/>
<protein>
    <submittedName>
        <fullName evidence="1">Uncharacterized protein</fullName>
    </submittedName>
</protein>
<evidence type="ECO:0000313" key="2">
    <source>
        <dbReference type="Proteomes" id="UP000700334"/>
    </source>
</evidence>
<sequence length="11" mass="1261">MSSNSLQQEHT</sequence>
<keyword evidence="2" id="KW-1185">Reference proteome</keyword>
<gene>
    <name evidence="1" type="ORF">J0S82_011171</name>
</gene>
<organism evidence="1 2">
    <name type="scientific">Galemys pyrenaicus</name>
    <name type="common">Iberian desman</name>
    <name type="synonym">Pyrenean desman</name>
    <dbReference type="NCBI Taxonomy" id="202257"/>
    <lineage>
        <taxon>Eukaryota</taxon>
        <taxon>Metazoa</taxon>
        <taxon>Chordata</taxon>
        <taxon>Craniata</taxon>
        <taxon>Vertebrata</taxon>
        <taxon>Euteleostomi</taxon>
        <taxon>Mammalia</taxon>
        <taxon>Eutheria</taxon>
        <taxon>Laurasiatheria</taxon>
        <taxon>Eulipotyphla</taxon>
        <taxon>Talpidae</taxon>
        <taxon>Galemys</taxon>
    </lineage>
</organism>
<reference evidence="1" key="1">
    <citation type="journal article" date="2021" name="Evol. Appl.">
        <title>The genome of the Pyrenean desman and the effects of bottlenecks and inbreeding on the genomic landscape of an endangered species.</title>
        <authorList>
            <person name="Escoda L."/>
            <person name="Castresana J."/>
        </authorList>
    </citation>
    <scope>NUCLEOTIDE SEQUENCE</scope>
    <source>
        <strain evidence="1">IBE-C5619</strain>
    </source>
</reference>
<comment type="caution">
    <text evidence="1">The sequence shown here is derived from an EMBL/GenBank/DDBJ whole genome shotgun (WGS) entry which is preliminary data.</text>
</comment>
<dbReference type="Proteomes" id="UP000700334">
    <property type="component" value="Unassembled WGS sequence"/>
</dbReference>
<dbReference type="EMBL" id="JAGFMF010011803">
    <property type="protein sequence ID" value="KAG8512041.1"/>
    <property type="molecule type" value="Genomic_DNA"/>
</dbReference>